<evidence type="ECO:0000256" key="7">
    <source>
        <dbReference type="ARBA" id="ARBA00023014"/>
    </source>
</evidence>
<dbReference type="SUPFAM" id="SSF54862">
    <property type="entry name" value="4Fe-4S ferredoxins"/>
    <property type="match status" value="1"/>
</dbReference>
<keyword evidence="10" id="KW-1185">Reference proteome</keyword>
<dbReference type="InterPro" id="IPR004494">
    <property type="entry name" value="MauM_NapG"/>
</dbReference>
<sequence>MVPPPTDPVPAPGVSPRRQAFRRVARALGGVMIATLAARGLLGARPARAAHMLRPPGALPDADFDARCIRCGLCVQGCPFDILKLADWDDPAPIGTPFFVARQDPCRMCADLPCVRACPSGALDPLLVDVREADMGVAVLVGHESCLNYKGLSCGVCVRVCPVRGEAIALREIVRNGAVIRVPTVNTDQCTGCGSCEKHCVLSHAAIRVLPRALGIGRSGANAAGRGGVR</sequence>
<proteinExistence type="predicted"/>
<keyword evidence="4" id="KW-0677">Repeat</keyword>
<organism evidence="9 10">
    <name type="scientific">Thauera humireducens</name>
    <dbReference type="NCBI Taxonomy" id="1134435"/>
    <lineage>
        <taxon>Bacteria</taxon>
        <taxon>Pseudomonadati</taxon>
        <taxon>Pseudomonadota</taxon>
        <taxon>Betaproteobacteria</taxon>
        <taxon>Rhodocyclales</taxon>
        <taxon>Zoogloeaceae</taxon>
        <taxon>Thauera</taxon>
    </lineage>
</organism>
<keyword evidence="6" id="KW-0408">Iron</keyword>
<keyword evidence="2" id="KW-0004">4Fe-4S</keyword>
<dbReference type="PROSITE" id="PS51379">
    <property type="entry name" value="4FE4S_FER_2"/>
    <property type="match status" value="4"/>
</dbReference>
<dbReference type="PANTHER" id="PTHR43122">
    <property type="entry name" value="FERREDOXIN SUBUNIT OF PYRUVATE:FLAVODOXIN OXIDOREDUCTASE-RELATED"/>
    <property type="match status" value="1"/>
</dbReference>
<reference evidence="10" key="1">
    <citation type="submission" date="2016-03" db="EMBL/GenBank/DDBJ databases">
        <authorList>
            <person name="Ma C."/>
            <person name="Zhou S."/>
            <person name="Yang G."/>
        </authorList>
    </citation>
    <scope>NUCLEOTIDE SEQUENCE [LARGE SCALE GENOMIC DNA]</scope>
    <source>
        <strain evidence="10">SgZ-1</strain>
    </source>
</reference>
<keyword evidence="5" id="KW-0249">Electron transport</keyword>
<keyword evidence="3" id="KW-0479">Metal-binding</keyword>
<keyword evidence="7" id="KW-0411">Iron-sulfur</keyword>
<evidence type="ECO:0000256" key="1">
    <source>
        <dbReference type="ARBA" id="ARBA00022448"/>
    </source>
</evidence>
<gene>
    <name evidence="9" type="ORF">AC731_014505</name>
</gene>
<dbReference type="PROSITE" id="PS00198">
    <property type="entry name" value="4FE4S_FER_1"/>
    <property type="match status" value="1"/>
</dbReference>
<accession>A0A127K819</accession>
<dbReference type="Proteomes" id="UP000036902">
    <property type="component" value="Chromosome"/>
</dbReference>
<feature type="domain" description="4Fe-4S ferredoxin-type" evidence="8">
    <location>
        <begin position="181"/>
        <end position="212"/>
    </location>
</feature>
<protein>
    <submittedName>
        <fullName evidence="9">Methylamine utilization protein MauM</fullName>
    </submittedName>
</protein>
<dbReference type="Pfam" id="PF12838">
    <property type="entry name" value="Fer4_7"/>
    <property type="match status" value="2"/>
</dbReference>
<dbReference type="RefSeq" id="WP_048707099.1">
    <property type="nucleotide sequence ID" value="NZ_CP014646.1"/>
</dbReference>
<evidence type="ECO:0000313" key="9">
    <source>
        <dbReference type="EMBL" id="AMO38041.1"/>
    </source>
</evidence>
<dbReference type="InterPro" id="IPR017896">
    <property type="entry name" value="4Fe4S_Fe-S-bd"/>
</dbReference>
<feature type="domain" description="4Fe-4S ferredoxin-type" evidence="8">
    <location>
        <begin position="58"/>
        <end position="88"/>
    </location>
</feature>
<dbReference type="InterPro" id="IPR017900">
    <property type="entry name" value="4Fe4S_Fe_S_CS"/>
</dbReference>
<evidence type="ECO:0000256" key="4">
    <source>
        <dbReference type="ARBA" id="ARBA00022737"/>
    </source>
</evidence>
<evidence type="ECO:0000256" key="3">
    <source>
        <dbReference type="ARBA" id="ARBA00022723"/>
    </source>
</evidence>
<dbReference type="GO" id="GO:0051539">
    <property type="term" value="F:4 iron, 4 sulfur cluster binding"/>
    <property type="evidence" value="ECO:0007669"/>
    <property type="project" value="UniProtKB-KW"/>
</dbReference>
<evidence type="ECO:0000259" key="8">
    <source>
        <dbReference type="PROSITE" id="PS51379"/>
    </source>
</evidence>
<keyword evidence="1" id="KW-0813">Transport</keyword>
<dbReference type="AlphaFoldDB" id="A0A127K819"/>
<evidence type="ECO:0000256" key="2">
    <source>
        <dbReference type="ARBA" id="ARBA00022485"/>
    </source>
</evidence>
<dbReference type="Gene3D" id="3.30.70.20">
    <property type="match status" value="2"/>
</dbReference>
<name>A0A127K819_9RHOO</name>
<dbReference type="KEGG" id="thu:AC731_014505"/>
<dbReference type="GO" id="GO:0046872">
    <property type="term" value="F:metal ion binding"/>
    <property type="evidence" value="ECO:0007669"/>
    <property type="project" value="UniProtKB-KW"/>
</dbReference>
<evidence type="ECO:0000256" key="6">
    <source>
        <dbReference type="ARBA" id="ARBA00023004"/>
    </source>
</evidence>
<dbReference type="STRING" id="1134435.AC731_014505"/>
<dbReference type="EMBL" id="CP014646">
    <property type="protein sequence ID" value="AMO38041.1"/>
    <property type="molecule type" value="Genomic_DNA"/>
</dbReference>
<dbReference type="CDD" id="cd16373">
    <property type="entry name" value="DMSOR_beta_like"/>
    <property type="match status" value="1"/>
</dbReference>
<evidence type="ECO:0000256" key="5">
    <source>
        <dbReference type="ARBA" id="ARBA00022982"/>
    </source>
</evidence>
<feature type="domain" description="4Fe-4S ferredoxin-type" evidence="8">
    <location>
        <begin position="97"/>
        <end position="128"/>
    </location>
</feature>
<dbReference type="NCBIfam" id="TIGR00397">
    <property type="entry name" value="mauM_napG"/>
    <property type="match status" value="1"/>
</dbReference>
<feature type="domain" description="4Fe-4S ferredoxin-type" evidence="8">
    <location>
        <begin position="137"/>
        <end position="173"/>
    </location>
</feature>
<dbReference type="PANTHER" id="PTHR43122:SF2">
    <property type="entry name" value="FERREDOXIN SUBUNIT OF PYRUVATE:FLAVODOXIN OXIDOREDUCTASE"/>
    <property type="match status" value="1"/>
</dbReference>
<evidence type="ECO:0000313" key="10">
    <source>
        <dbReference type="Proteomes" id="UP000036902"/>
    </source>
</evidence>